<protein>
    <submittedName>
        <fullName evidence="2">Putative secreted peptide</fullName>
    </submittedName>
</protein>
<dbReference type="EMBL" id="GGFM01009017">
    <property type="protein sequence ID" value="MBW29768.1"/>
    <property type="molecule type" value="Transcribed_RNA"/>
</dbReference>
<proteinExistence type="predicted"/>
<organism evidence="2">
    <name type="scientific">Anopheles braziliensis</name>
    <dbReference type="NCBI Taxonomy" id="58242"/>
    <lineage>
        <taxon>Eukaryota</taxon>
        <taxon>Metazoa</taxon>
        <taxon>Ecdysozoa</taxon>
        <taxon>Arthropoda</taxon>
        <taxon>Hexapoda</taxon>
        <taxon>Insecta</taxon>
        <taxon>Pterygota</taxon>
        <taxon>Neoptera</taxon>
        <taxon>Endopterygota</taxon>
        <taxon>Diptera</taxon>
        <taxon>Nematocera</taxon>
        <taxon>Culicoidea</taxon>
        <taxon>Culicidae</taxon>
        <taxon>Anophelinae</taxon>
        <taxon>Anopheles</taxon>
    </lineage>
</organism>
<evidence type="ECO:0000313" key="2">
    <source>
        <dbReference type="EMBL" id="MBW29768.1"/>
    </source>
</evidence>
<sequence>MSGEERLKISIVSCVSSLTARLCQVFFLWNVVCAETVAGADVADGLLVALLTPLYQGYCRSSSCRCCCLWRHWH</sequence>
<feature type="signal peptide" evidence="1">
    <location>
        <begin position="1"/>
        <end position="34"/>
    </location>
</feature>
<feature type="chain" id="PRO_5014895369" evidence="1">
    <location>
        <begin position="35"/>
        <end position="74"/>
    </location>
</feature>
<evidence type="ECO:0000256" key="1">
    <source>
        <dbReference type="SAM" id="SignalP"/>
    </source>
</evidence>
<dbReference type="AlphaFoldDB" id="A0A2M3ZMX0"/>
<accession>A0A2M3ZMX0</accession>
<name>A0A2M3ZMX0_9DIPT</name>
<reference evidence="2" key="1">
    <citation type="submission" date="2018-01" db="EMBL/GenBank/DDBJ databases">
        <title>An insight into the sialome of Amazonian anophelines.</title>
        <authorList>
            <person name="Ribeiro J.M."/>
            <person name="Scarpassa V."/>
            <person name="Calvo E."/>
        </authorList>
    </citation>
    <scope>NUCLEOTIDE SEQUENCE</scope>
    <source>
        <tissue evidence="2">Salivary glands</tissue>
    </source>
</reference>
<keyword evidence="1" id="KW-0732">Signal</keyword>